<dbReference type="CDD" id="cd05387">
    <property type="entry name" value="BY-kinase"/>
    <property type="match status" value="1"/>
</dbReference>
<proteinExistence type="predicted"/>
<protein>
    <submittedName>
        <fullName evidence="4">ATPase involved in chromosome partitioning</fullName>
    </submittedName>
</protein>
<keyword evidence="5" id="KW-1185">Reference proteome</keyword>
<feature type="compositionally biased region" description="Basic and acidic residues" evidence="3">
    <location>
        <begin position="84"/>
        <end position="98"/>
    </location>
</feature>
<reference evidence="5" key="1">
    <citation type="submission" date="2016-07" db="EMBL/GenBank/DDBJ databases">
        <title>Phaeobacter portensis sp. nov., a tropodithietic acid producing bacterium isolated from a German harbor.</title>
        <authorList>
            <person name="Freese H.M."/>
            <person name="Bunk B."/>
            <person name="Breider S."/>
            <person name="Brinkhoff T."/>
        </authorList>
    </citation>
    <scope>NUCLEOTIDE SEQUENCE [LARGE SCALE GENOMIC DNA]</scope>
    <source>
        <strain evidence="5">P97</strain>
    </source>
</reference>
<dbReference type="STRING" id="1844006.PhaeoP97_02829"/>
<evidence type="ECO:0000313" key="4">
    <source>
        <dbReference type="EMBL" id="APG48206.1"/>
    </source>
</evidence>
<dbReference type="InterPro" id="IPR027417">
    <property type="entry name" value="P-loop_NTPase"/>
</dbReference>
<feature type="region of interest" description="Disordered" evidence="3">
    <location>
        <begin position="78"/>
        <end position="112"/>
    </location>
</feature>
<evidence type="ECO:0000256" key="2">
    <source>
        <dbReference type="ARBA" id="ARBA00022840"/>
    </source>
</evidence>
<keyword evidence="2" id="KW-0067">ATP-binding</keyword>
<evidence type="ECO:0000256" key="1">
    <source>
        <dbReference type="ARBA" id="ARBA00022741"/>
    </source>
</evidence>
<dbReference type="PANTHER" id="PTHR32309">
    <property type="entry name" value="TYROSINE-PROTEIN KINASE"/>
    <property type="match status" value="1"/>
</dbReference>
<evidence type="ECO:0000256" key="3">
    <source>
        <dbReference type="SAM" id="MobiDB-lite"/>
    </source>
</evidence>
<dbReference type="Gene3D" id="3.40.50.300">
    <property type="entry name" value="P-loop containing nucleotide triphosphate hydrolases"/>
    <property type="match status" value="1"/>
</dbReference>
<dbReference type="InterPro" id="IPR005702">
    <property type="entry name" value="Wzc-like_C"/>
</dbReference>
<dbReference type="PANTHER" id="PTHR32309:SF31">
    <property type="entry name" value="CAPSULAR EXOPOLYSACCHARIDE FAMILY"/>
    <property type="match status" value="1"/>
</dbReference>
<sequence>MKDLVTGSDVPLRSAQKQEWDKPFAMTQQGFKRFRRRKGRDDPGAEHDTVVTGRGDSASQTAPVTQETAQEMAKSSAKLASRLTADDDRNRFARRPEARQTSQLDGLANTEPQMQRLPATVPEVWERLHRVPLDIRGHQAARSPLVNFFRNSPTANAFDLLRTRLLHSLKAQGWKRVAIAAPTAGCGSTFSAVNLALSMARVPGTRTILMDLNFRRPGIASALKLPPSGDMPGFLSGDLSLPEHLIRPAASLAVGLTAAPDRNAAEILHDGRCAGVIDDMVLSTGADVTLFDLPPVLEHDDTAAFLPQVDGVLLIADGTRTTAAHLAACEKMFEGQTQLLGVSLNRARGAGLLQYGQ</sequence>
<gene>
    <name evidence="4" type="ORF">PhaeoP97_02829</name>
</gene>
<feature type="region of interest" description="Disordered" evidence="3">
    <location>
        <begin position="1"/>
        <end position="65"/>
    </location>
</feature>
<dbReference type="AlphaFoldDB" id="A0A1L3I7V6"/>
<dbReference type="RefSeq" id="WP_072505575.1">
    <property type="nucleotide sequence ID" value="NZ_CP016364.1"/>
</dbReference>
<accession>A0A1L3I7V6</accession>
<feature type="compositionally biased region" description="Basic and acidic residues" evidence="3">
    <location>
        <begin position="39"/>
        <end position="49"/>
    </location>
</feature>
<dbReference type="EMBL" id="CP016364">
    <property type="protein sequence ID" value="APG48206.1"/>
    <property type="molecule type" value="Genomic_DNA"/>
</dbReference>
<name>A0A1L3I7V6_9RHOB</name>
<dbReference type="OrthoDB" id="9775724at2"/>
<evidence type="ECO:0000313" key="5">
    <source>
        <dbReference type="Proteomes" id="UP000183859"/>
    </source>
</evidence>
<organism evidence="4 5">
    <name type="scientific">Phaeobacter porticola</name>
    <dbReference type="NCBI Taxonomy" id="1844006"/>
    <lineage>
        <taxon>Bacteria</taxon>
        <taxon>Pseudomonadati</taxon>
        <taxon>Pseudomonadota</taxon>
        <taxon>Alphaproteobacteria</taxon>
        <taxon>Rhodobacterales</taxon>
        <taxon>Roseobacteraceae</taxon>
        <taxon>Phaeobacter</taxon>
    </lineage>
</organism>
<keyword evidence="1" id="KW-0547">Nucleotide-binding</keyword>
<dbReference type="SUPFAM" id="SSF52540">
    <property type="entry name" value="P-loop containing nucleoside triphosphate hydrolases"/>
    <property type="match status" value="1"/>
</dbReference>
<dbReference type="Proteomes" id="UP000183859">
    <property type="component" value="Chromosome"/>
</dbReference>
<dbReference type="InterPro" id="IPR050445">
    <property type="entry name" value="Bact_polysacc_biosynth/exp"/>
</dbReference>
<dbReference type="KEGG" id="php:PhaeoP97_02829"/>